<dbReference type="RefSeq" id="WP_162643481.1">
    <property type="nucleotide sequence ID" value="NZ_CP048286.1"/>
</dbReference>
<keyword evidence="12" id="KW-1133">Transmembrane helix</keyword>
<dbReference type="GO" id="GO:0000155">
    <property type="term" value="F:phosphorelay sensor kinase activity"/>
    <property type="evidence" value="ECO:0007669"/>
    <property type="project" value="InterPro"/>
</dbReference>
<evidence type="ECO:0000256" key="4">
    <source>
        <dbReference type="ARBA" id="ARBA00022475"/>
    </source>
</evidence>
<dbReference type="InterPro" id="IPR003660">
    <property type="entry name" value="HAMP_dom"/>
</dbReference>
<evidence type="ECO:0000256" key="1">
    <source>
        <dbReference type="ARBA" id="ARBA00000085"/>
    </source>
</evidence>
<dbReference type="EC" id="2.7.13.3" evidence="3"/>
<evidence type="ECO:0000259" key="14">
    <source>
        <dbReference type="PROSITE" id="PS50885"/>
    </source>
</evidence>
<comment type="subcellular location">
    <subcellularLocation>
        <location evidence="2">Cell membrane</location>
        <topology evidence="2">Multi-pass membrane protein</topology>
    </subcellularLocation>
</comment>
<dbReference type="PANTHER" id="PTHR34220">
    <property type="entry name" value="SENSOR HISTIDINE KINASE YPDA"/>
    <property type="match status" value="1"/>
</dbReference>
<evidence type="ECO:0000256" key="5">
    <source>
        <dbReference type="ARBA" id="ARBA00022553"/>
    </source>
</evidence>
<accession>A0A6C0P5C9</accession>
<evidence type="ECO:0000256" key="2">
    <source>
        <dbReference type="ARBA" id="ARBA00004651"/>
    </source>
</evidence>
<keyword evidence="10" id="KW-0902">Two-component regulatory system</keyword>
<feature type="domain" description="Histidine kinase" evidence="13">
    <location>
        <begin position="470"/>
        <end position="583"/>
    </location>
</feature>
<dbReference type="PROSITE" id="PS50885">
    <property type="entry name" value="HAMP"/>
    <property type="match status" value="1"/>
</dbReference>
<dbReference type="PROSITE" id="PS50109">
    <property type="entry name" value="HIS_KIN"/>
    <property type="match status" value="1"/>
</dbReference>
<dbReference type="AlphaFoldDB" id="A0A6C0P5C9"/>
<feature type="domain" description="HAMP" evidence="14">
    <location>
        <begin position="306"/>
        <end position="358"/>
    </location>
</feature>
<evidence type="ECO:0000259" key="13">
    <source>
        <dbReference type="PROSITE" id="PS50109"/>
    </source>
</evidence>
<gene>
    <name evidence="15" type="ORF">GZH47_23590</name>
</gene>
<evidence type="ECO:0000256" key="3">
    <source>
        <dbReference type="ARBA" id="ARBA00012438"/>
    </source>
</evidence>
<keyword evidence="4" id="KW-1003">Cell membrane</keyword>
<dbReference type="InterPro" id="IPR036890">
    <property type="entry name" value="HATPase_C_sf"/>
</dbReference>
<dbReference type="GO" id="GO:0005886">
    <property type="term" value="C:plasma membrane"/>
    <property type="evidence" value="ECO:0007669"/>
    <property type="project" value="UniProtKB-SubCell"/>
</dbReference>
<keyword evidence="8 15" id="KW-0418">Kinase</keyword>
<dbReference type="SUPFAM" id="SSF55874">
    <property type="entry name" value="ATPase domain of HSP90 chaperone/DNA topoisomerase II/histidine kinase"/>
    <property type="match status" value="1"/>
</dbReference>
<evidence type="ECO:0000256" key="9">
    <source>
        <dbReference type="ARBA" id="ARBA00022840"/>
    </source>
</evidence>
<name>A0A6C0P5C9_9BACL</name>
<keyword evidence="5" id="KW-0597">Phosphoprotein</keyword>
<keyword evidence="11 12" id="KW-0472">Membrane</keyword>
<dbReference type="EMBL" id="CP048286">
    <property type="protein sequence ID" value="QHW33486.1"/>
    <property type="molecule type" value="Genomic_DNA"/>
</dbReference>
<organism evidence="15 16">
    <name type="scientific">Paenibacillus rhizovicinus</name>
    <dbReference type="NCBI Taxonomy" id="2704463"/>
    <lineage>
        <taxon>Bacteria</taxon>
        <taxon>Bacillati</taxon>
        <taxon>Bacillota</taxon>
        <taxon>Bacilli</taxon>
        <taxon>Bacillales</taxon>
        <taxon>Paenibacillaceae</taxon>
        <taxon>Paenibacillus</taxon>
    </lineage>
</organism>
<evidence type="ECO:0000313" key="15">
    <source>
        <dbReference type="EMBL" id="QHW33486.1"/>
    </source>
</evidence>
<dbReference type="Gene3D" id="3.30.565.10">
    <property type="entry name" value="Histidine kinase-like ATPase, C-terminal domain"/>
    <property type="match status" value="1"/>
</dbReference>
<dbReference type="InterPro" id="IPR005467">
    <property type="entry name" value="His_kinase_dom"/>
</dbReference>
<dbReference type="Proteomes" id="UP000479114">
    <property type="component" value="Chromosome"/>
</dbReference>
<keyword evidence="9" id="KW-0067">ATP-binding</keyword>
<dbReference type="Gene3D" id="6.10.340.10">
    <property type="match status" value="1"/>
</dbReference>
<evidence type="ECO:0000256" key="7">
    <source>
        <dbReference type="ARBA" id="ARBA00022741"/>
    </source>
</evidence>
<dbReference type="KEGG" id="prz:GZH47_23590"/>
<evidence type="ECO:0000256" key="10">
    <source>
        <dbReference type="ARBA" id="ARBA00023012"/>
    </source>
</evidence>
<dbReference type="InterPro" id="IPR050640">
    <property type="entry name" value="Bact_2-comp_sensor_kinase"/>
</dbReference>
<feature type="transmembrane region" description="Helical" evidence="12">
    <location>
        <begin position="286"/>
        <end position="313"/>
    </location>
</feature>
<reference evidence="15 16" key="1">
    <citation type="submission" date="2020-02" db="EMBL/GenBank/DDBJ databases">
        <title>Paenibacillus sp. nov., isolated from rhizosphere soil of tomato.</title>
        <authorList>
            <person name="Weon H.-Y."/>
            <person name="Lee S.A."/>
        </authorList>
    </citation>
    <scope>NUCLEOTIDE SEQUENCE [LARGE SCALE GENOMIC DNA]</scope>
    <source>
        <strain evidence="15 16">14171R-81</strain>
    </source>
</reference>
<evidence type="ECO:0000256" key="12">
    <source>
        <dbReference type="SAM" id="Phobius"/>
    </source>
</evidence>
<dbReference type="Pfam" id="PF02518">
    <property type="entry name" value="HATPase_c"/>
    <property type="match status" value="1"/>
</dbReference>
<keyword evidence="6" id="KW-0808">Transferase</keyword>
<evidence type="ECO:0000256" key="11">
    <source>
        <dbReference type="ARBA" id="ARBA00023136"/>
    </source>
</evidence>
<protein>
    <recommendedName>
        <fullName evidence="3">histidine kinase</fullName>
        <ecNumber evidence="3">2.7.13.3</ecNumber>
    </recommendedName>
</protein>
<dbReference type="PANTHER" id="PTHR34220:SF7">
    <property type="entry name" value="SENSOR HISTIDINE KINASE YPDA"/>
    <property type="match status" value="1"/>
</dbReference>
<proteinExistence type="predicted"/>
<keyword evidence="16" id="KW-1185">Reference proteome</keyword>
<dbReference type="Pfam" id="PF06580">
    <property type="entry name" value="His_kinase"/>
    <property type="match status" value="1"/>
</dbReference>
<comment type="catalytic activity">
    <reaction evidence="1">
        <text>ATP + protein L-histidine = ADP + protein N-phospho-L-histidine.</text>
        <dbReference type="EC" id="2.7.13.3"/>
    </reaction>
</comment>
<evidence type="ECO:0000313" key="16">
    <source>
        <dbReference type="Proteomes" id="UP000479114"/>
    </source>
</evidence>
<feature type="transmembrane region" description="Helical" evidence="12">
    <location>
        <begin position="16"/>
        <end position="35"/>
    </location>
</feature>
<evidence type="ECO:0000256" key="8">
    <source>
        <dbReference type="ARBA" id="ARBA00022777"/>
    </source>
</evidence>
<evidence type="ECO:0000256" key="6">
    <source>
        <dbReference type="ARBA" id="ARBA00022679"/>
    </source>
</evidence>
<dbReference type="SMART" id="SM00387">
    <property type="entry name" value="HATPase_c"/>
    <property type="match status" value="1"/>
</dbReference>
<dbReference type="InterPro" id="IPR003594">
    <property type="entry name" value="HATPase_dom"/>
</dbReference>
<dbReference type="InterPro" id="IPR010559">
    <property type="entry name" value="Sig_transdc_His_kin_internal"/>
</dbReference>
<keyword evidence="12" id="KW-0812">Transmembrane</keyword>
<keyword evidence="7" id="KW-0547">Nucleotide-binding</keyword>
<dbReference type="GO" id="GO:0005524">
    <property type="term" value="F:ATP binding"/>
    <property type="evidence" value="ECO:0007669"/>
    <property type="project" value="UniProtKB-KW"/>
</dbReference>
<sequence>MWPKLSRLNTLRNQMLFGFLAVMMVILTFVGGITFNSVSTLLKNNAEKHIQQTAVQTNGRLEGILDQINSLTTLVSTNGYVQQLLLKEVHGQPSTFAERQALPPIINLVQMYTDGINSIELYNKDRARLYPLDEGNLGDKVSEDWIRQANEEEGSIVWFGIDPSNPVSLLAIRRISLVDRYFSTGGYLLIRADRSKFALKDPLSDDSEAETMLLMARDGQLITSNDDSISQSEAARLTASDDQTVKIGKRSFILVKQRSSVTGWTLLILTPVDTITKGVSIVRTTIVVSACIGTILFMLLSFFLSTVITRPIFRLIKTMRGTRLGVLKPTDTVSSTIEIKELNYSYNQMVDNINELIKLVYEKELSQSRTELKALQAQIHPHFLFNTLDALYWSLLEKDEDQLAAYVVAMSDLFRYTITGPNKDEWVSLRDELEHVERYLLIMKMRFEDRLTWHIDAAAEFADVQLPKLLLQPLVENAILHGVESTVMPGRVELTVVQSGDHIVITVEDNGAGMDEEKLRLLADGLESGKVPSSKNSGVGIANVQRRLRLYFASDDDKSPAGIAIQSRKGAGTRVSITIPLNGGRTI</sequence>